<dbReference type="AlphaFoldDB" id="A0A8D8A3A7"/>
<protein>
    <submittedName>
        <fullName evidence="2">(northern house mosquito) hypothetical protein</fullName>
    </submittedName>
</protein>
<feature type="compositionally biased region" description="Basic and acidic residues" evidence="1">
    <location>
        <begin position="175"/>
        <end position="184"/>
    </location>
</feature>
<feature type="compositionally biased region" description="Basic residues" evidence="1">
    <location>
        <begin position="92"/>
        <end position="104"/>
    </location>
</feature>
<accession>A0A8D8A3A7</accession>
<reference evidence="2" key="1">
    <citation type="submission" date="2021-05" db="EMBL/GenBank/DDBJ databases">
        <authorList>
            <person name="Alioto T."/>
            <person name="Alioto T."/>
            <person name="Gomez Garrido J."/>
        </authorList>
    </citation>
    <scope>NUCLEOTIDE SEQUENCE</scope>
</reference>
<feature type="region of interest" description="Disordered" evidence="1">
    <location>
        <begin position="141"/>
        <end position="254"/>
    </location>
</feature>
<organism evidence="2">
    <name type="scientific">Culex pipiens</name>
    <name type="common">House mosquito</name>
    <dbReference type="NCBI Taxonomy" id="7175"/>
    <lineage>
        <taxon>Eukaryota</taxon>
        <taxon>Metazoa</taxon>
        <taxon>Ecdysozoa</taxon>
        <taxon>Arthropoda</taxon>
        <taxon>Hexapoda</taxon>
        <taxon>Insecta</taxon>
        <taxon>Pterygota</taxon>
        <taxon>Neoptera</taxon>
        <taxon>Endopterygota</taxon>
        <taxon>Diptera</taxon>
        <taxon>Nematocera</taxon>
        <taxon>Culicoidea</taxon>
        <taxon>Culicidae</taxon>
        <taxon>Culicinae</taxon>
        <taxon>Culicini</taxon>
        <taxon>Culex</taxon>
        <taxon>Culex</taxon>
    </lineage>
</organism>
<proteinExistence type="predicted"/>
<feature type="compositionally biased region" description="Basic and acidic residues" evidence="1">
    <location>
        <begin position="219"/>
        <end position="228"/>
    </location>
</feature>
<dbReference type="EMBL" id="HBUE01013270">
    <property type="protein sequence ID" value="CAG6449483.1"/>
    <property type="molecule type" value="Transcribed_RNA"/>
</dbReference>
<evidence type="ECO:0000313" key="2">
    <source>
        <dbReference type="EMBL" id="CAG6449483.1"/>
    </source>
</evidence>
<feature type="region of interest" description="Disordered" evidence="1">
    <location>
        <begin position="90"/>
        <end position="121"/>
    </location>
</feature>
<sequence>MFAVTWLSWSWTITHHVRHGPVRPRCHPVRDRLALQGHQREAPKVRCPVLRPRQCPRRQRHQAGLLVAGFAGRPRDRIRRLARHVSAGRLPRAAHRTARPHGRAGRPLPGPGPVRAGPGQQRQLRTGSYLYAARLPVQSVRQTGSGRWPKSVAPHRSGWLCQPDGRAPTVRHRERPVGDFERPKASPKPGSPVDAPAAGLSGTVDVPRGHRGACGALTDPHRHPDHDPAGVPHPSVAPAETSPPPACRPRRRSGRRVFRSPVGWLLRGSRSVQFGLFAGHRHLRRALR</sequence>
<evidence type="ECO:0000256" key="1">
    <source>
        <dbReference type="SAM" id="MobiDB-lite"/>
    </source>
</evidence>
<name>A0A8D8A3A7_CULPI</name>